<name>A0A4R2KXH8_9FIRM</name>
<reference evidence="1 2" key="1">
    <citation type="submission" date="2019-03" db="EMBL/GenBank/DDBJ databases">
        <title>Genomic Encyclopedia of Type Strains, Phase IV (KMG-IV): sequencing the most valuable type-strain genomes for metagenomic binning, comparative biology and taxonomic classification.</title>
        <authorList>
            <person name="Goeker M."/>
        </authorList>
    </citation>
    <scope>NUCLEOTIDE SEQUENCE [LARGE SCALE GENOMIC DNA]</scope>
    <source>
        <strain evidence="1 2">DSM 102940</strain>
    </source>
</reference>
<proteinExistence type="predicted"/>
<comment type="caution">
    <text evidence="1">The sequence shown here is derived from an EMBL/GenBank/DDBJ whole genome shotgun (WGS) entry which is preliminary data.</text>
</comment>
<dbReference type="EMBL" id="SLWV01000022">
    <property type="protein sequence ID" value="TCO71385.1"/>
    <property type="molecule type" value="Genomic_DNA"/>
</dbReference>
<dbReference type="AlphaFoldDB" id="A0A4R2KXH8"/>
<organism evidence="1 2">
    <name type="scientific">Marinisporobacter balticus</name>
    <dbReference type="NCBI Taxonomy" id="2018667"/>
    <lineage>
        <taxon>Bacteria</taxon>
        <taxon>Bacillati</taxon>
        <taxon>Bacillota</taxon>
        <taxon>Clostridia</taxon>
        <taxon>Peptostreptococcales</taxon>
        <taxon>Thermotaleaceae</taxon>
        <taxon>Marinisporobacter</taxon>
    </lineage>
</organism>
<evidence type="ECO:0000313" key="1">
    <source>
        <dbReference type="EMBL" id="TCO71385.1"/>
    </source>
</evidence>
<dbReference type="Proteomes" id="UP000294919">
    <property type="component" value="Unassembled WGS sequence"/>
</dbReference>
<gene>
    <name evidence="1" type="ORF">EV214_12255</name>
</gene>
<keyword evidence="2" id="KW-1185">Reference proteome</keyword>
<sequence length="49" mass="5673">MVLATCEFFISIKAPYKNKKAFLSYRKVLKTNDSIFQNKILQDLAPSTF</sequence>
<protein>
    <submittedName>
        <fullName evidence="1">Uncharacterized protein</fullName>
    </submittedName>
</protein>
<evidence type="ECO:0000313" key="2">
    <source>
        <dbReference type="Proteomes" id="UP000294919"/>
    </source>
</evidence>
<accession>A0A4R2KXH8</accession>